<evidence type="ECO:0000313" key="2">
    <source>
        <dbReference type="Proteomes" id="UP000315295"/>
    </source>
</evidence>
<protein>
    <submittedName>
        <fullName evidence="1">Uncharacterized protein</fullName>
    </submittedName>
</protein>
<evidence type="ECO:0000313" key="1">
    <source>
        <dbReference type="EMBL" id="TQD94253.1"/>
    </source>
</evidence>
<dbReference type="Proteomes" id="UP000315295">
    <property type="component" value="Unassembled WGS sequence"/>
</dbReference>
<organism evidence="1 2">
    <name type="scientific">Malus baccata</name>
    <name type="common">Siberian crab apple</name>
    <name type="synonym">Pyrus baccata</name>
    <dbReference type="NCBI Taxonomy" id="106549"/>
    <lineage>
        <taxon>Eukaryota</taxon>
        <taxon>Viridiplantae</taxon>
        <taxon>Streptophyta</taxon>
        <taxon>Embryophyta</taxon>
        <taxon>Tracheophyta</taxon>
        <taxon>Spermatophyta</taxon>
        <taxon>Magnoliopsida</taxon>
        <taxon>eudicotyledons</taxon>
        <taxon>Gunneridae</taxon>
        <taxon>Pentapetalae</taxon>
        <taxon>rosids</taxon>
        <taxon>fabids</taxon>
        <taxon>Rosales</taxon>
        <taxon>Rosaceae</taxon>
        <taxon>Amygdaloideae</taxon>
        <taxon>Maleae</taxon>
        <taxon>Malus</taxon>
    </lineage>
</organism>
<reference evidence="1 2" key="1">
    <citation type="journal article" date="2019" name="G3 (Bethesda)">
        <title>Sequencing of a Wild Apple (Malus baccata) Genome Unravels the Differences Between Cultivated and Wild Apple Species Regarding Disease Resistance and Cold Tolerance.</title>
        <authorList>
            <person name="Chen X."/>
        </authorList>
    </citation>
    <scope>NUCLEOTIDE SEQUENCE [LARGE SCALE GENOMIC DNA]</scope>
    <source>
        <strain evidence="2">cv. Shandingzi</strain>
        <tissue evidence="1">Leaves</tissue>
    </source>
</reference>
<gene>
    <name evidence="1" type="ORF">C1H46_020067</name>
</gene>
<keyword evidence="2" id="KW-1185">Reference proteome</keyword>
<comment type="caution">
    <text evidence="1">The sequence shown here is derived from an EMBL/GenBank/DDBJ whole genome shotgun (WGS) entry which is preliminary data.</text>
</comment>
<proteinExistence type="predicted"/>
<sequence length="50" mass="6013">MHSWQTRNEVVVLPDRHNCLYACNLRQCDHVCHKFDTLEQVAQFHSCRDK</sequence>
<dbReference type="AlphaFoldDB" id="A0A540M676"/>
<name>A0A540M676_MALBA</name>
<accession>A0A540M676</accession>
<dbReference type="EMBL" id="VIEB01000347">
    <property type="protein sequence ID" value="TQD94253.1"/>
    <property type="molecule type" value="Genomic_DNA"/>
</dbReference>